<dbReference type="Pfam" id="PF20691">
    <property type="entry name" value="TAGT"/>
    <property type="match status" value="1"/>
</dbReference>
<feature type="domain" description="TET-Associated Glycosyltransferase" evidence="2">
    <location>
        <begin position="3"/>
        <end position="140"/>
    </location>
</feature>
<sequence length="206" mass="22935">MWPFIFMMDDSCVMWQNLLKQTVNKEESFTKDPDGPSCVMTSLIKVLQHLENTPDLMNYGMLGLQQYSADSSTPVSQGSFSHCPLHTSIMMNLSKLQGLTYNPHRYWWEDVDMSLQLLADGVHTCRFNHLVVAKKFIETGGTTAFKEEPAHSTEGSSHNKELLPGDRLVTAPDRGDAPYLSVPAYYLLGALPGADGCGSTLPRGYR</sequence>
<dbReference type="PANTHER" id="PTHR15720">
    <property type="entry name" value="GREB1-RELATED"/>
    <property type="match status" value="1"/>
</dbReference>
<proteinExistence type="predicted"/>
<evidence type="ECO:0000313" key="3">
    <source>
        <dbReference type="EMBL" id="KAJ7387537.1"/>
    </source>
</evidence>
<comment type="caution">
    <text evidence="3">The sequence shown here is derived from an EMBL/GenBank/DDBJ whole genome shotgun (WGS) entry which is preliminary data.</text>
</comment>
<dbReference type="AlphaFoldDB" id="A0A9X0D4Y9"/>
<evidence type="ECO:0000313" key="4">
    <source>
        <dbReference type="Proteomes" id="UP001163046"/>
    </source>
</evidence>
<evidence type="ECO:0000256" key="1">
    <source>
        <dbReference type="SAM" id="MobiDB-lite"/>
    </source>
</evidence>
<reference evidence="3" key="1">
    <citation type="submission" date="2023-01" db="EMBL/GenBank/DDBJ databases">
        <title>Genome assembly of the deep-sea coral Lophelia pertusa.</title>
        <authorList>
            <person name="Herrera S."/>
            <person name="Cordes E."/>
        </authorList>
    </citation>
    <scope>NUCLEOTIDE SEQUENCE</scope>
    <source>
        <strain evidence="3">USNM1676648</strain>
        <tissue evidence="3">Polyp</tissue>
    </source>
</reference>
<feature type="region of interest" description="Disordered" evidence="1">
    <location>
        <begin position="147"/>
        <end position="168"/>
    </location>
</feature>
<dbReference type="PANTHER" id="PTHR15720:SF14">
    <property type="entry name" value="GREB1-LIKE PROTEIN"/>
    <property type="match status" value="1"/>
</dbReference>
<dbReference type="InterPro" id="IPR049100">
    <property type="entry name" value="TAGT"/>
</dbReference>
<gene>
    <name evidence="3" type="primary">GREB1L_2</name>
    <name evidence="3" type="ORF">OS493_000868</name>
</gene>
<protein>
    <submittedName>
        <fullName evidence="3">GREB1-like protein</fullName>
    </submittedName>
</protein>
<feature type="compositionally biased region" description="Basic and acidic residues" evidence="1">
    <location>
        <begin position="147"/>
        <end position="164"/>
    </location>
</feature>
<name>A0A9X0D4Y9_9CNID</name>
<dbReference type="InterPro" id="IPR028422">
    <property type="entry name" value="GREB1"/>
</dbReference>
<dbReference type="EMBL" id="MU825873">
    <property type="protein sequence ID" value="KAJ7387537.1"/>
    <property type="molecule type" value="Genomic_DNA"/>
</dbReference>
<dbReference type="Proteomes" id="UP001163046">
    <property type="component" value="Unassembled WGS sequence"/>
</dbReference>
<organism evidence="3 4">
    <name type="scientific">Desmophyllum pertusum</name>
    <dbReference type="NCBI Taxonomy" id="174260"/>
    <lineage>
        <taxon>Eukaryota</taxon>
        <taxon>Metazoa</taxon>
        <taxon>Cnidaria</taxon>
        <taxon>Anthozoa</taxon>
        <taxon>Hexacorallia</taxon>
        <taxon>Scleractinia</taxon>
        <taxon>Caryophylliina</taxon>
        <taxon>Caryophylliidae</taxon>
        <taxon>Desmophyllum</taxon>
    </lineage>
</organism>
<accession>A0A9X0D4Y9</accession>
<keyword evidence="4" id="KW-1185">Reference proteome</keyword>
<evidence type="ECO:0000259" key="2">
    <source>
        <dbReference type="Pfam" id="PF20691"/>
    </source>
</evidence>
<dbReference type="OrthoDB" id="9989163at2759"/>